<dbReference type="Pfam" id="PF08659">
    <property type="entry name" value="KR"/>
    <property type="match status" value="1"/>
</dbReference>
<dbReference type="SUPFAM" id="SSF47336">
    <property type="entry name" value="ACP-like"/>
    <property type="match status" value="1"/>
</dbReference>
<dbReference type="Gene3D" id="1.10.1200.10">
    <property type="entry name" value="ACP-like"/>
    <property type="match status" value="1"/>
</dbReference>
<dbReference type="InterPro" id="IPR006162">
    <property type="entry name" value="Ppantetheine_attach_site"/>
</dbReference>
<dbReference type="InterPro" id="IPR020806">
    <property type="entry name" value="PKS_PP-bd"/>
</dbReference>
<evidence type="ECO:0000259" key="4">
    <source>
        <dbReference type="PROSITE" id="PS50075"/>
    </source>
</evidence>
<dbReference type="EMBL" id="CABFOC020000091">
    <property type="protein sequence ID" value="CAH0059095.1"/>
    <property type="molecule type" value="Genomic_DNA"/>
</dbReference>
<dbReference type="OrthoDB" id="2592504at2759"/>
<keyword evidence="2" id="KW-0597">Phosphoprotein</keyword>
<dbReference type="InterPro" id="IPR013968">
    <property type="entry name" value="PKS_KR"/>
</dbReference>
<reference evidence="6" key="1">
    <citation type="submission" date="2019-06" db="EMBL/GenBank/DDBJ databases">
        <authorList>
            <person name="Broberg M."/>
        </authorList>
    </citation>
    <scope>NUCLEOTIDE SEQUENCE [LARGE SCALE GENOMIC DNA]</scope>
</reference>
<evidence type="ECO:0000313" key="6">
    <source>
        <dbReference type="Proteomes" id="UP000775872"/>
    </source>
</evidence>
<dbReference type="Gene3D" id="3.40.50.720">
    <property type="entry name" value="NAD(P)-binding Rossmann-like Domain"/>
    <property type="match status" value="1"/>
</dbReference>
<keyword evidence="6" id="KW-1185">Reference proteome</keyword>
<evidence type="ECO:0000313" key="5">
    <source>
        <dbReference type="EMBL" id="CAH0059095.1"/>
    </source>
</evidence>
<evidence type="ECO:0000256" key="2">
    <source>
        <dbReference type="ARBA" id="ARBA00022553"/>
    </source>
</evidence>
<feature type="domain" description="Carrier" evidence="4">
    <location>
        <begin position="196"/>
        <end position="277"/>
    </location>
</feature>
<dbReference type="PANTHER" id="PTHR43775">
    <property type="entry name" value="FATTY ACID SYNTHASE"/>
    <property type="match status" value="1"/>
</dbReference>
<dbReference type="PROSITE" id="PS50075">
    <property type="entry name" value="CARRIER"/>
    <property type="match status" value="1"/>
</dbReference>
<sequence length="474" mass="51809">MMTWDQWSTSIRSKVLSTWNLHSELPRGLSFFIILSSVAGVAGSLGQANYAAGNTYQDGLTAHRLALGEKAISIDLGWMGDVGVIAENAGLAKGKEAAGDLAPIFETEFLALLDRYCNPDLDIQTPEEAQVVMGLVTPAQIRSKGIVPPDWLLDRPLLRALPRYPDEDRNGYADSKSTTFDRDWADEFVRAPSKAEATDIVTEALIQKLSKAIAIAPEEINQNKPLHTYGVDSLLAVEIRSWFGKTFKADIPIFDITGQGTAIMIPASTLEMPATSAPIPLSHRDPNKPSNPPQQGTKRKSNSATSGEKRPNKTAKHTASKKADSDALLDTGDVTLPGEDTGSIPVYDTCGEIRRKMRALLAKGVTQAALSRALSKMLPGSQGQVTSRNLGTFMKQKHLMDGNTSPAFYAGYVFFEKQRIKNGKSKTKTRQEMEEAHGKTGVDLDWSFKGGSLTLFRNERAHVDKYGRMQITKQ</sequence>
<dbReference type="InterPro" id="IPR036736">
    <property type="entry name" value="ACP-like_sf"/>
</dbReference>
<reference evidence="5 6" key="2">
    <citation type="submission" date="2021-10" db="EMBL/GenBank/DDBJ databases">
        <authorList>
            <person name="Piombo E."/>
        </authorList>
    </citation>
    <scope>NUCLEOTIDE SEQUENCE [LARGE SCALE GENOMIC DNA]</scope>
</reference>
<dbReference type="InterPro" id="IPR056143">
    <property type="entry name" value="DUF7726"/>
</dbReference>
<dbReference type="PROSITE" id="PS00012">
    <property type="entry name" value="PHOSPHOPANTETHEINE"/>
    <property type="match status" value="1"/>
</dbReference>
<name>A0A9P0ET54_9HYPO</name>
<accession>A0A9P0ET54</accession>
<dbReference type="GO" id="GO:0044550">
    <property type="term" value="P:secondary metabolite biosynthetic process"/>
    <property type="evidence" value="ECO:0007669"/>
    <property type="project" value="TreeGrafter"/>
</dbReference>
<dbReference type="GO" id="GO:0004312">
    <property type="term" value="F:fatty acid synthase activity"/>
    <property type="evidence" value="ECO:0007669"/>
    <property type="project" value="TreeGrafter"/>
</dbReference>
<dbReference type="Proteomes" id="UP000775872">
    <property type="component" value="Unassembled WGS sequence"/>
</dbReference>
<dbReference type="PANTHER" id="PTHR43775:SF29">
    <property type="entry name" value="ASPERFURANONE POLYKETIDE SYNTHASE AFOG-RELATED"/>
    <property type="match status" value="1"/>
</dbReference>
<dbReference type="GO" id="GO:0006633">
    <property type="term" value="P:fatty acid biosynthetic process"/>
    <property type="evidence" value="ECO:0007669"/>
    <property type="project" value="TreeGrafter"/>
</dbReference>
<dbReference type="AlphaFoldDB" id="A0A9P0ET54"/>
<dbReference type="SUPFAM" id="SSF51735">
    <property type="entry name" value="NAD(P)-binding Rossmann-fold domains"/>
    <property type="match status" value="1"/>
</dbReference>
<dbReference type="Pfam" id="PF23297">
    <property type="entry name" value="ACP_SdgA_C"/>
    <property type="match status" value="1"/>
</dbReference>
<feature type="non-terminal residue" evidence="5">
    <location>
        <position position="474"/>
    </location>
</feature>
<evidence type="ECO:0000256" key="1">
    <source>
        <dbReference type="ARBA" id="ARBA00022450"/>
    </source>
</evidence>
<proteinExistence type="predicted"/>
<feature type="region of interest" description="Disordered" evidence="3">
    <location>
        <begin position="275"/>
        <end position="336"/>
    </location>
</feature>
<dbReference type="InterPro" id="IPR050091">
    <property type="entry name" value="PKS_NRPS_Biosynth_Enz"/>
</dbReference>
<dbReference type="SMART" id="SM00823">
    <property type="entry name" value="PKS_PP"/>
    <property type="match status" value="1"/>
</dbReference>
<dbReference type="InterPro" id="IPR036291">
    <property type="entry name" value="NAD(P)-bd_dom_sf"/>
</dbReference>
<dbReference type="InterPro" id="IPR009081">
    <property type="entry name" value="PP-bd_ACP"/>
</dbReference>
<organism evidence="5 6">
    <name type="scientific">Clonostachys solani</name>
    <dbReference type="NCBI Taxonomy" id="160281"/>
    <lineage>
        <taxon>Eukaryota</taxon>
        <taxon>Fungi</taxon>
        <taxon>Dikarya</taxon>
        <taxon>Ascomycota</taxon>
        <taxon>Pezizomycotina</taxon>
        <taxon>Sordariomycetes</taxon>
        <taxon>Hypocreomycetidae</taxon>
        <taxon>Hypocreales</taxon>
        <taxon>Bionectriaceae</taxon>
        <taxon>Clonostachys</taxon>
    </lineage>
</organism>
<gene>
    <name evidence="5" type="ORF">CSOL1703_00008128</name>
</gene>
<comment type="caution">
    <text evidence="5">The sequence shown here is derived from an EMBL/GenBank/DDBJ whole genome shotgun (WGS) entry which is preliminary data.</text>
</comment>
<protein>
    <recommendedName>
        <fullName evidence="4">Carrier domain-containing protein</fullName>
    </recommendedName>
</protein>
<dbReference type="GO" id="GO:0031177">
    <property type="term" value="F:phosphopantetheine binding"/>
    <property type="evidence" value="ECO:0007669"/>
    <property type="project" value="InterPro"/>
</dbReference>
<dbReference type="Pfam" id="PF24852">
    <property type="entry name" value="DUF7726"/>
    <property type="match status" value="1"/>
</dbReference>
<keyword evidence="1" id="KW-0596">Phosphopantetheine</keyword>
<evidence type="ECO:0000256" key="3">
    <source>
        <dbReference type="SAM" id="MobiDB-lite"/>
    </source>
</evidence>